<evidence type="ECO:0000313" key="3">
    <source>
        <dbReference type="EMBL" id="AYQ74309.1"/>
    </source>
</evidence>
<proteinExistence type="inferred from homology"/>
<keyword evidence="2" id="KW-0812">Transmembrane</keyword>
<dbReference type="KEGG" id="coh:EAV92_18095"/>
<dbReference type="InterPro" id="IPR011042">
    <property type="entry name" value="6-blade_b-propeller_TolB-like"/>
</dbReference>
<evidence type="ECO:0000256" key="2">
    <source>
        <dbReference type="SAM" id="Phobius"/>
    </source>
</evidence>
<protein>
    <recommendedName>
        <fullName evidence="5">WD40 repeat domain-containing protein</fullName>
    </recommendedName>
</protein>
<dbReference type="AlphaFoldDB" id="A0A3G3K3G7"/>
<evidence type="ECO:0000256" key="1">
    <source>
        <dbReference type="ARBA" id="ARBA00009820"/>
    </source>
</evidence>
<keyword evidence="2" id="KW-1133">Transmembrane helix</keyword>
<comment type="similarity">
    <text evidence="1">Belongs to the TolB family.</text>
</comment>
<dbReference type="InterPro" id="IPR011659">
    <property type="entry name" value="WD40"/>
</dbReference>
<dbReference type="Gene3D" id="2.120.10.30">
    <property type="entry name" value="TolB, C-terminal domain"/>
    <property type="match status" value="1"/>
</dbReference>
<dbReference type="PANTHER" id="PTHR36842">
    <property type="entry name" value="PROTEIN TOLB HOMOLOG"/>
    <property type="match status" value="1"/>
</dbReference>
<reference evidence="3 4" key="1">
    <citation type="submission" date="2018-10" db="EMBL/GenBank/DDBJ databases">
        <title>Genome Sequence of Cohnella sp.</title>
        <authorList>
            <person name="Srinivasan S."/>
            <person name="Kim M.K."/>
        </authorList>
    </citation>
    <scope>NUCLEOTIDE SEQUENCE [LARGE SCALE GENOMIC DNA]</scope>
    <source>
        <strain evidence="3 4">18JY8-7</strain>
    </source>
</reference>
<gene>
    <name evidence="3" type="ORF">EAV92_18095</name>
</gene>
<organism evidence="3 4">
    <name type="scientific">Cohnella candidum</name>
    <dbReference type="NCBI Taxonomy" id="2674991"/>
    <lineage>
        <taxon>Bacteria</taxon>
        <taxon>Bacillati</taxon>
        <taxon>Bacillota</taxon>
        <taxon>Bacilli</taxon>
        <taxon>Bacillales</taxon>
        <taxon>Paenibacillaceae</taxon>
        <taxon>Cohnella</taxon>
    </lineage>
</organism>
<evidence type="ECO:0008006" key="5">
    <source>
        <dbReference type="Google" id="ProtNLM"/>
    </source>
</evidence>
<dbReference type="Pfam" id="PF07676">
    <property type="entry name" value="PD40"/>
    <property type="match status" value="3"/>
</dbReference>
<sequence length="444" mass="48263">MTDARERQVSALLDEEQDWERLLSADPELAGIAETIERVRSARTFEPASAGFEERGWQRILQETKATPTVVKEAPPARRVRPSWRKRGWLTAAASLMVAAAVFSSQWWSGETVSASEIRVTGSGELADLGVQAALYPRYAGNLDTVTYGTDDRVNVWNRVDYTSQAFPLGFAYMRDMAWSPDGSLAAFVGYESGTPGPSSPGLWVVQRDGSAPKEIAKPGDDDTAYESPVWSPDGKKIAFTATHATLSDETGVVQEQRVMIVNADGTGLTAVAKGKEPSWSRDGSQIAYAAPTDSGITEIHIVDVNGSGHDRALVSGSQPAWSPNGPFIAFVKTRIEHRALRTDAKGKETFTADVTYQELWAVNAESGKETPLTTGIYPEDRIKRLLAESDAKGETSAAYTVSAISSEESPAWSPDGARIVFSRNTNEEKGPHFALQELNIAYR</sequence>
<feature type="transmembrane region" description="Helical" evidence="2">
    <location>
        <begin position="88"/>
        <end position="108"/>
    </location>
</feature>
<keyword evidence="2" id="KW-0472">Membrane</keyword>
<name>A0A3G3K3G7_9BACL</name>
<dbReference type="EMBL" id="CP033433">
    <property type="protein sequence ID" value="AYQ74309.1"/>
    <property type="molecule type" value="Genomic_DNA"/>
</dbReference>
<dbReference type="Proteomes" id="UP000269097">
    <property type="component" value="Chromosome"/>
</dbReference>
<dbReference type="RefSeq" id="WP_123042390.1">
    <property type="nucleotide sequence ID" value="NZ_CP033433.1"/>
</dbReference>
<evidence type="ECO:0000313" key="4">
    <source>
        <dbReference type="Proteomes" id="UP000269097"/>
    </source>
</evidence>
<keyword evidence="4" id="KW-1185">Reference proteome</keyword>
<dbReference type="PANTHER" id="PTHR36842:SF1">
    <property type="entry name" value="PROTEIN TOLB"/>
    <property type="match status" value="1"/>
</dbReference>
<dbReference type="SUPFAM" id="SSF82171">
    <property type="entry name" value="DPP6 N-terminal domain-like"/>
    <property type="match status" value="1"/>
</dbReference>
<accession>A0A3G3K3G7</accession>